<dbReference type="NCBIfam" id="TIGR00360">
    <property type="entry name" value="ComEC_N-term"/>
    <property type="match status" value="1"/>
</dbReference>
<gene>
    <name evidence="9" type="ORF">E6K81_00540</name>
</gene>
<dbReference type="Pfam" id="PF13567">
    <property type="entry name" value="DUF4131"/>
    <property type="match status" value="1"/>
</dbReference>
<dbReference type="SMART" id="SM00849">
    <property type="entry name" value="Lactamase_B"/>
    <property type="match status" value="1"/>
</dbReference>
<dbReference type="GO" id="GO:0030420">
    <property type="term" value="P:establishment of competence for transformation"/>
    <property type="evidence" value="ECO:0007669"/>
    <property type="project" value="InterPro"/>
</dbReference>
<feature type="transmembrane region" description="Helical" evidence="7">
    <location>
        <begin position="273"/>
        <end position="294"/>
    </location>
</feature>
<comment type="caution">
    <text evidence="9">The sequence shown here is derived from an EMBL/GenBank/DDBJ whole genome shotgun (WGS) entry which is preliminary data.</text>
</comment>
<protein>
    <submittedName>
        <fullName evidence="9">DNA internalization-related competence protein ComEC/Rec2</fullName>
    </submittedName>
</protein>
<evidence type="ECO:0000256" key="3">
    <source>
        <dbReference type="ARBA" id="ARBA00022692"/>
    </source>
</evidence>
<feature type="region of interest" description="Disordered" evidence="6">
    <location>
        <begin position="774"/>
        <end position="799"/>
    </location>
</feature>
<dbReference type="CDD" id="cd07731">
    <property type="entry name" value="ComA-like_MBL-fold"/>
    <property type="match status" value="1"/>
</dbReference>
<feature type="transmembrane region" description="Helical" evidence="7">
    <location>
        <begin position="500"/>
        <end position="521"/>
    </location>
</feature>
<evidence type="ECO:0000313" key="10">
    <source>
        <dbReference type="Proteomes" id="UP000319771"/>
    </source>
</evidence>
<keyword evidence="3 7" id="KW-0812">Transmembrane</keyword>
<dbReference type="PANTHER" id="PTHR30619">
    <property type="entry name" value="DNA INTERNALIZATION/COMPETENCE PROTEIN COMEC/REC2"/>
    <property type="match status" value="1"/>
</dbReference>
<dbReference type="Pfam" id="PF03772">
    <property type="entry name" value="Competence"/>
    <property type="match status" value="1"/>
</dbReference>
<feature type="transmembrane region" description="Helical" evidence="7">
    <location>
        <begin position="463"/>
        <end position="479"/>
    </location>
</feature>
<dbReference type="GO" id="GO:0005886">
    <property type="term" value="C:plasma membrane"/>
    <property type="evidence" value="ECO:0007669"/>
    <property type="project" value="UniProtKB-SubCell"/>
</dbReference>
<dbReference type="InterPro" id="IPR004477">
    <property type="entry name" value="ComEC_N"/>
</dbReference>
<keyword evidence="4 7" id="KW-1133">Transmembrane helix</keyword>
<evidence type="ECO:0000256" key="5">
    <source>
        <dbReference type="ARBA" id="ARBA00023136"/>
    </source>
</evidence>
<dbReference type="Gene3D" id="3.60.15.10">
    <property type="entry name" value="Ribonuclease Z/Hydroxyacylglutathione hydrolase-like"/>
    <property type="match status" value="1"/>
</dbReference>
<feature type="transmembrane region" description="Helical" evidence="7">
    <location>
        <begin position="49"/>
        <end position="68"/>
    </location>
</feature>
<reference evidence="9 10" key="1">
    <citation type="journal article" date="2019" name="Nat. Microbiol.">
        <title>Mediterranean grassland soil C-N compound turnover is dependent on rainfall and depth, and is mediated by genomically divergent microorganisms.</title>
        <authorList>
            <person name="Diamond S."/>
            <person name="Andeer P.F."/>
            <person name="Li Z."/>
            <person name="Crits-Christoph A."/>
            <person name="Burstein D."/>
            <person name="Anantharaman K."/>
            <person name="Lane K.R."/>
            <person name="Thomas B.C."/>
            <person name="Pan C."/>
            <person name="Northen T.R."/>
            <person name="Banfield J.F."/>
        </authorList>
    </citation>
    <scope>NUCLEOTIDE SEQUENCE [LARGE SCALE GENOMIC DNA]</scope>
    <source>
        <strain evidence="9">WS_11</strain>
    </source>
</reference>
<dbReference type="InterPro" id="IPR035681">
    <property type="entry name" value="ComA-like_MBL"/>
</dbReference>
<accession>A0A538UED2</accession>
<proteinExistence type="predicted"/>
<organism evidence="9 10">
    <name type="scientific">Eiseniibacteriota bacterium</name>
    <dbReference type="NCBI Taxonomy" id="2212470"/>
    <lineage>
        <taxon>Bacteria</taxon>
        <taxon>Candidatus Eiseniibacteriota</taxon>
    </lineage>
</organism>
<feature type="domain" description="Metallo-beta-lactamase" evidence="8">
    <location>
        <begin position="536"/>
        <end position="728"/>
    </location>
</feature>
<comment type="subcellular location">
    <subcellularLocation>
        <location evidence="1">Cell membrane</location>
        <topology evidence="1">Multi-pass membrane protein</topology>
    </subcellularLocation>
</comment>
<dbReference type="InterPro" id="IPR052159">
    <property type="entry name" value="Competence_DNA_uptake"/>
</dbReference>
<dbReference type="NCBIfam" id="TIGR00361">
    <property type="entry name" value="ComEC_Rec2"/>
    <property type="match status" value="1"/>
</dbReference>
<feature type="transmembrane region" description="Helical" evidence="7">
    <location>
        <begin position="243"/>
        <end position="267"/>
    </location>
</feature>
<dbReference type="EMBL" id="VBPB01000005">
    <property type="protein sequence ID" value="TMQ74258.1"/>
    <property type="molecule type" value="Genomic_DNA"/>
</dbReference>
<keyword evidence="5 7" id="KW-0472">Membrane</keyword>
<evidence type="ECO:0000259" key="8">
    <source>
        <dbReference type="SMART" id="SM00849"/>
    </source>
</evidence>
<evidence type="ECO:0000256" key="4">
    <source>
        <dbReference type="ARBA" id="ARBA00022989"/>
    </source>
</evidence>
<keyword evidence="2" id="KW-1003">Cell membrane</keyword>
<feature type="transmembrane region" description="Helical" evidence="7">
    <location>
        <begin position="391"/>
        <end position="416"/>
    </location>
</feature>
<dbReference type="PANTHER" id="PTHR30619:SF1">
    <property type="entry name" value="RECOMBINATION PROTEIN 2"/>
    <property type="match status" value="1"/>
</dbReference>
<name>A0A538UED2_UNCEI</name>
<sequence>MGGRCAVAAAVAVWLGLVLGARLDAHAALLALTPLLPLAWLARRAPDRVGTVALLLALTLAAIARGAAGRAALAHGPKALGDDPGPAWLRACVVDHPLREAEDPIAIARLVAPAPPLPAGTRVRLRLPPGCDAEWGDTLTAFAVLERPPRRGNPGGLDARAAAATAGVAVQGRALVARVARSRGPAAWPRATATRWRRAIEAVLHDGLGPDARELVTPLVIGDRSALPAALGAHLRAAGLTHLLALSGLHVVWLAGIARGLAAVLGLGVRGRAAAGGACALFYGVIAGPLPSLMRAVVTEVAGAAARVSGRALDGLQALALSALALLVCEPGWAADLGFQLSCAASLGLVAVGPPLVAASGRLRRLSAPFAPTVAAQVVALPLLLDRFHALPWLSLLTNLAAVPVCGLLLSAAWIGAGLECALPGMGAPWFGACDVLAVALRAIADAAAAVPGALLATGSEPALPWLAALGAAMLAVSLPEPRGLAARTRSVGRARFAGVGVGALASLLALALAASARPLAPPAGHWWLVALDVGQGDALALGFADGWWLVDAGPRTPRFDAGEGTVLPFLRWAGVRALDRLALTHDDGDHTGGARAVLHGTRVRRLLVPTPVPGVAGPGARFAGAGVPLKPCARGDTLRHAPGVVVRWPAAGAALSADNAAGLVLEVGEGAGRVLLTADVDSTREDSLAVAPGLAVLKVAHHGSGSSSGARFLARIRPRLALISVGRHNAFGHPDRGALARLAAVGLAPLRTDQEGALWLELSASGVRRIDWRRERPSPGTAAASSPSAALAGRGPDW</sequence>
<dbReference type="InterPro" id="IPR025405">
    <property type="entry name" value="DUF4131"/>
</dbReference>
<dbReference type="AlphaFoldDB" id="A0A538UED2"/>
<dbReference type="Pfam" id="PF00753">
    <property type="entry name" value="Lactamase_B"/>
    <property type="match status" value="1"/>
</dbReference>
<feature type="compositionally biased region" description="Low complexity" evidence="6">
    <location>
        <begin position="779"/>
        <end position="799"/>
    </location>
</feature>
<evidence type="ECO:0000256" key="6">
    <source>
        <dbReference type="SAM" id="MobiDB-lite"/>
    </source>
</evidence>
<dbReference type="Proteomes" id="UP000319771">
    <property type="component" value="Unassembled WGS sequence"/>
</dbReference>
<dbReference type="SUPFAM" id="SSF56281">
    <property type="entry name" value="Metallo-hydrolase/oxidoreductase"/>
    <property type="match status" value="1"/>
</dbReference>
<evidence type="ECO:0000256" key="7">
    <source>
        <dbReference type="SAM" id="Phobius"/>
    </source>
</evidence>
<dbReference type="InterPro" id="IPR001279">
    <property type="entry name" value="Metallo-B-lactamas"/>
</dbReference>
<evidence type="ECO:0000313" key="9">
    <source>
        <dbReference type="EMBL" id="TMQ74258.1"/>
    </source>
</evidence>
<evidence type="ECO:0000256" key="1">
    <source>
        <dbReference type="ARBA" id="ARBA00004651"/>
    </source>
</evidence>
<evidence type="ECO:0000256" key="2">
    <source>
        <dbReference type="ARBA" id="ARBA00022475"/>
    </source>
</evidence>
<dbReference type="InterPro" id="IPR004797">
    <property type="entry name" value="Competence_ComEC/Rec2"/>
</dbReference>
<dbReference type="InterPro" id="IPR036866">
    <property type="entry name" value="RibonucZ/Hydroxyglut_hydro"/>
</dbReference>